<name>A0A6B2L3A0_9EUKA</name>
<dbReference type="SUPFAM" id="SSF56112">
    <property type="entry name" value="Protein kinase-like (PK-like)"/>
    <property type="match status" value="1"/>
</dbReference>
<evidence type="ECO:0000256" key="1">
    <source>
        <dbReference type="SAM" id="MobiDB-lite"/>
    </source>
</evidence>
<dbReference type="PANTHER" id="PTHR23257">
    <property type="entry name" value="SERINE-THREONINE PROTEIN KINASE"/>
    <property type="match status" value="1"/>
</dbReference>
<protein>
    <recommendedName>
        <fullName evidence="2">Protein kinase domain-containing protein</fullName>
    </recommendedName>
</protein>
<feature type="region of interest" description="Disordered" evidence="1">
    <location>
        <begin position="219"/>
        <end position="455"/>
    </location>
</feature>
<evidence type="ECO:0000259" key="2">
    <source>
        <dbReference type="PROSITE" id="PS50011"/>
    </source>
</evidence>
<dbReference type="AlphaFoldDB" id="A0A6B2L3A0"/>
<feature type="compositionally biased region" description="Basic and acidic residues" evidence="1">
    <location>
        <begin position="396"/>
        <end position="406"/>
    </location>
</feature>
<dbReference type="InterPro" id="IPR000719">
    <property type="entry name" value="Prot_kinase_dom"/>
</dbReference>
<accession>A0A6B2L3A0</accession>
<dbReference type="PROSITE" id="PS50011">
    <property type="entry name" value="PROTEIN_KINASE_DOM"/>
    <property type="match status" value="1"/>
</dbReference>
<feature type="region of interest" description="Disordered" evidence="1">
    <location>
        <begin position="133"/>
        <end position="155"/>
    </location>
</feature>
<sequence>MLSGRFVDNPTWLAPEVLENEYYSPAVDVYAAGVVFWELVTRESFFGEISFLSRVEEMIVAGLRPDIGECPAFYTQIIERCWSGNPNNRPSWSWIQDNLSKEKQPDDWSKWEQLEVEKQARLAENEIRLAEEKKRKAEEEERRRKEIQQKKEAEQNAWDAFLSDVEKKSEQNQILQVKQGHEREEKEDIEEEEPHNEEMFTLVPDKGFKAKPFVIEKLYKKTTKSPLTKTLKKPEDPLEKSKQKVQKRKSTGIVSPKSPDGSTTPRSRLTIPLQLDKLEDSITSNSPSPSPQTPKKISRPRGESSEVMKPSSASRVSARLEQSDTTSNRKHRSSLKVEEKITVKQRGLALELNLLSPESSKALRGSSPGRPLPPPRMTMGSVEEEDDMAMSSPRLQTERGRRKSPDAYRAMALTSRPNTGLLTPRNAYYKSWTSKENSSTYDKRRKSLDLTGIKK</sequence>
<feature type="compositionally biased region" description="Basic and acidic residues" evidence="1">
    <location>
        <begin position="232"/>
        <end position="242"/>
    </location>
</feature>
<dbReference type="Pfam" id="PF07714">
    <property type="entry name" value="PK_Tyr_Ser-Thr"/>
    <property type="match status" value="1"/>
</dbReference>
<dbReference type="EMBL" id="GIBP01002471">
    <property type="protein sequence ID" value="NDV31440.1"/>
    <property type="molecule type" value="Transcribed_RNA"/>
</dbReference>
<feature type="domain" description="Protein kinase" evidence="2">
    <location>
        <begin position="1"/>
        <end position="99"/>
    </location>
</feature>
<feature type="region of interest" description="Disordered" evidence="1">
    <location>
        <begin position="171"/>
        <end position="206"/>
    </location>
</feature>
<feature type="compositionally biased region" description="Polar residues" evidence="1">
    <location>
        <begin position="431"/>
        <end position="440"/>
    </location>
</feature>
<dbReference type="InterPro" id="IPR011009">
    <property type="entry name" value="Kinase-like_dom_sf"/>
</dbReference>
<dbReference type="InterPro" id="IPR050167">
    <property type="entry name" value="Ser_Thr_protein_kinase"/>
</dbReference>
<feature type="compositionally biased region" description="Basic and acidic residues" evidence="1">
    <location>
        <begin position="133"/>
        <end position="154"/>
    </location>
</feature>
<reference evidence="3" key="1">
    <citation type="journal article" date="2020" name="J. Eukaryot. Microbiol.">
        <title>De novo Sequencing, Assembly and Annotation of the Transcriptome for the Free-Living Testate Amoeba Arcella intermedia.</title>
        <authorList>
            <person name="Ribeiro G.M."/>
            <person name="Porfirio-Sousa A.L."/>
            <person name="Maurer-Alcala X.X."/>
            <person name="Katz L.A."/>
            <person name="Lahr D.J.G."/>
        </authorList>
    </citation>
    <scope>NUCLEOTIDE SEQUENCE</scope>
</reference>
<evidence type="ECO:0000313" key="3">
    <source>
        <dbReference type="EMBL" id="NDV31440.1"/>
    </source>
</evidence>
<dbReference type="GO" id="GO:0007165">
    <property type="term" value="P:signal transduction"/>
    <property type="evidence" value="ECO:0007669"/>
    <property type="project" value="TreeGrafter"/>
</dbReference>
<dbReference type="GO" id="GO:0005524">
    <property type="term" value="F:ATP binding"/>
    <property type="evidence" value="ECO:0007669"/>
    <property type="project" value="InterPro"/>
</dbReference>
<proteinExistence type="predicted"/>
<dbReference type="Gene3D" id="1.10.510.10">
    <property type="entry name" value="Transferase(Phosphotransferase) domain 1"/>
    <property type="match status" value="1"/>
</dbReference>
<dbReference type="GO" id="GO:0004672">
    <property type="term" value="F:protein kinase activity"/>
    <property type="evidence" value="ECO:0007669"/>
    <property type="project" value="InterPro"/>
</dbReference>
<organism evidence="3">
    <name type="scientific">Arcella intermedia</name>
    <dbReference type="NCBI Taxonomy" id="1963864"/>
    <lineage>
        <taxon>Eukaryota</taxon>
        <taxon>Amoebozoa</taxon>
        <taxon>Tubulinea</taxon>
        <taxon>Elardia</taxon>
        <taxon>Arcellinida</taxon>
        <taxon>Sphaerothecina</taxon>
        <taxon>Arcellidae</taxon>
        <taxon>Arcella</taxon>
    </lineage>
</organism>
<dbReference type="InterPro" id="IPR001245">
    <property type="entry name" value="Ser-Thr/Tyr_kinase_cat_dom"/>
</dbReference>
<dbReference type="GO" id="GO:0005737">
    <property type="term" value="C:cytoplasm"/>
    <property type="evidence" value="ECO:0007669"/>
    <property type="project" value="TreeGrafter"/>
</dbReference>